<evidence type="ECO:0008006" key="5">
    <source>
        <dbReference type="Google" id="ProtNLM"/>
    </source>
</evidence>
<dbReference type="Pfam" id="PF20209">
    <property type="entry name" value="DUF6570"/>
    <property type="match status" value="1"/>
</dbReference>
<accession>A0ABR2ZI05</accession>
<dbReference type="EMBL" id="JBBXMP010000159">
    <property type="protein sequence ID" value="KAL0060844.1"/>
    <property type="molecule type" value="Genomic_DNA"/>
</dbReference>
<gene>
    <name evidence="3" type="ORF">AAF712_012383</name>
</gene>
<comment type="caution">
    <text evidence="3">The sequence shown here is derived from an EMBL/GenBank/DDBJ whole genome shotgun (WGS) entry which is preliminary data.</text>
</comment>
<protein>
    <recommendedName>
        <fullName evidence="5">Helitron helicase-like domain-containing protein</fullName>
    </recommendedName>
</protein>
<name>A0ABR2ZI05_9AGAR</name>
<evidence type="ECO:0000259" key="2">
    <source>
        <dbReference type="Pfam" id="PF20209"/>
    </source>
</evidence>
<sequence length="572" mass="64446">MSEWPPILSDAFKEKLLEHFDDLVADLCRGEFTCCSCGVNDRVANCVTISAGDMDLSVLRRPDVVASEEEEGGAMDVDEEFRREPWLREGYNISPTGLERVPEFRGLLLDSAGVSQDPGGRGEHQLSFCKDCYSAVLRGKVPDLSMANRLYVGPVPPELANLTVVEENMIAKCRTKAMIIRLQEEQDGTTNNKFVPRALRQRAMKGHIIMYPQHPSATFNVLPPSLDELCKPVAVVFVGSTPPSQEWLEKNARPLAIRPARVRAALLWLIANNPLYRNVEVNHTLLDSLPAESILPVQMEHIVSGRESDPYTASYDSGVRSHPMGIHLPDSHSVDFERVVVADVDVNMPESVLHAAAVNHVRNKNGYLQVPHLKTYMNEFYNPDLFPSMYPTLYPYGLGGFGDRGRVRQVGMRRHIKHLCSLRDQRFQRHSSFLFSAFNTLQRHEMLTRTAMKAKRKDFVEHSRQFVDVDAQTVARVAERFANGDRVTSYNDQEAKVLKLMKEVRVVTSRIEGSAESRVFSRNEIRALMIEKGLPSFFITVNPADVHNPIVRLVAGEKLSMEDLCSRNYVSG</sequence>
<evidence type="ECO:0000313" key="3">
    <source>
        <dbReference type="EMBL" id="KAL0060844.1"/>
    </source>
</evidence>
<dbReference type="Pfam" id="PF14214">
    <property type="entry name" value="Helitron_like_N"/>
    <property type="match status" value="1"/>
</dbReference>
<feature type="domain" description="Helitron helicase-like" evidence="1">
    <location>
        <begin position="416"/>
        <end position="557"/>
    </location>
</feature>
<feature type="domain" description="DUF6570" evidence="2">
    <location>
        <begin position="138"/>
        <end position="286"/>
    </location>
</feature>
<evidence type="ECO:0000313" key="4">
    <source>
        <dbReference type="Proteomes" id="UP001437256"/>
    </source>
</evidence>
<organism evidence="3 4">
    <name type="scientific">Marasmius tenuissimus</name>
    <dbReference type="NCBI Taxonomy" id="585030"/>
    <lineage>
        <taxon>Eukaryota</taxon>
        <taxon>Fungi</taxon>
        <taxon>Dikarya</taxon>
        <taxon>Basidiomycota</taxon>
        <taxon>Agaricomycotina</taxon>
        <taxon>Agaricomycetes</taxon>
        <taxon>Agaricomycetidae</taxon>
        <taxon>Agaricales</taxon>
        <taxon>Marasmiineae</taxon>
        <taxon>Marasmiaceae</taxon>
        <taxon>Marasmius</taxon>
    </lineage>
</organism>
<dbReference type="InterPro" id="IPR046700">
    <property type="entry name" value="DUF6570"/>
</dbReference>
<proteinExistence type="predicted"/>
<keyword evidence="4" id="KW-1185">Reference proteome</keyword>
<dbReference type="InterPro" id="IPR025476">
    <property type="entry name" value="Helitron_helicase-like"/>
</dbReference>
<dbReference type="Proteomes" id="UP001437256">
    <property type="component" value="Unassembled WGS sequence"/>
</dbReference>
<evidence type="ECO:0000259" key="1">
    <source>
        <dbReference type="Pfam" id="PF14214"/>
    </source>
</evidence>
<reference evidence="3 4" key="1">
    <citation type="submission" date="2024-05" db="EMBL/GenBank/DDBJ databases">
        <title>A draft genome resource for the thread blight pathogen Marasmius tenuissimus strain MS-2.</title>
        <authorList>
            <person name="Yulfo-Soto G.E."/>
            <person name="Baruah I.K."/>
            <person name="Amoako-Attah I."/>
            <person name="Bukari Y."/>
            <person name="Meinhardt L.W."/>
            <person name="Bailey B.A."/>
            <person name="Cohen S.P."/>
        </authorList>
    </citation>
    <scope>NUCLEOTIDE SEQUENCE [LARGE SCALE GENOMIC DNA]</scope>
    <source>
        <strain evidence="3 4">MS-2</strain>
    </source>
</reference>